<keyword evidence="6" id="KW-0378">Hydrolase</keyword>
<proteinExistence type="inferred from homology"/>
<evidence type="ECO:0000313" key="13">
    <source>
        <dbReference type="EMBL" id="KAJ8043899.1"/>
    </source>
</evidence>
<comment type="similarity">
    <text evidence="2">Belongs to the rad9 family.</text>
</comment>
<evidence type="ECO:0000313" key="14">
    <source>
        <dbReference type="Proteomes" id="UP001152320"/>
    </source>
</evidence>
<evidence type="ECO:0000256" key="5">
    <source>
        <dbReference type="ARBA" id="ARBA00022763"/>
    </source>
</evidence>
<evidence type="ECO:0000256" key="1">
    <source>
        <dbReference type="ARBA" id="ARBA00004123"/>
    </source>
</evidence>
<evidence type="ECO:0000256" key="8">
    <source>
        <dbReference type="ARBA" id="ARBA00023242"/>
    </source>
</evidence>
<evidence type="ECO:0000256" key="10">
    <source>
        <dbReference type="ARBA" id="ARBA00069752"/>
    </source>
</evidence>
<dbReference type="SUPFAM" id="SSF55979">
    <property type="entry name" value="DNA clamp"/>
    <property type="match status" value="1"/>
</dbReference>
<feature type="region of interest" description="Disordered" evidence="12">
    <location>
        <begin position="375"/>
        <end position="438"/>
    </location>
</feature>
<dbReference type="Gene3D" id="3.70.10.10">
    <property type="match status" value="1"/>
</dbReference>
<comment type="subcellular location">
    <subcellularLocation>
        <location evidence="1">Nucleus</location>
    </subcellularLocation>
</comment>
<organism evidence="13 14">
    <name type="scientific">Holothuria leucospilota</name>
    <name type="common">Black long sea cucumber</name>
    <name type="synonym">Mertensiothuria leucospilota</name>
    <dbReference type="NCBI Taxonomy" id="206669"/>
    <lineage>
        <taxon>Eukaryota</taxon>
        <taxon>Metazoa</taxon>
        <taxon>Echinodermata</taxon>
        <taxon>Eleutherozoa</taxon>
        <taxon>Echinozoa</taxon>
        <taxon>Holothuroidea</taxon>
        <taxon>Aspidochirotacea</taxon>
        <taxon>Aspidochirotida</taxon>
        <taxon>Holothuriidae</taxon>
        <taxon>Holothuria</taxon>
    </lineage>
</organism>
<evidence type="ECO:0000256" key="9">
    <source>
        <dbReference type="ARBA" id="ARBA00059283"/>
    </source>
</evidence>
<keyword evidence="3" id="KW-0597">Phosphoprotein</keyword>
<reference evidence="13" key="1">
    <citation type="submission" date="2021-10" db="EMBL/GenBank/DDBJ databases">
        <title>Tropical sea cucumber genome reveals ecological adaptation and Cuvierian tubules defense mechanism.</title>
        <authorList>
            <person name="Chen T."/>
        </authorList>
    </citation>
    <scope>NUCLEOTIDE SEQUENCE</scope>
    <source>
        <strain evidence="13">Nanhai2018</strain>
        <tissue evidence="13">Muscle</tissue>
    </source>
</reference>
<keyword evidence="7" id="KW-0269">Exonuclease</keyword>
<comment type="caution">
    <text evidence="13">The sequence shown here is derived from an EMBL/GenBank/DDBJ whole genome shotgun (WGS) entry which is preliminary data.</text>
</comment>
<dbReference type="GO" id="GO:0071479">
    <property type="term" value="P:cellular response to ionizing radiation"/>
    <property type="evidence" value="ECO:0007669"/>
    <property type="project" value="TreeGrafter"/>
</dbReference>
<dbReference type="EMBL" id="JAIZAY010000004">
    <property type="protein sequence ID" value="KAJ8043899.1"/>
    <property type="molecule type" value="Genomic_DNA"/>
</dbReference>
<dbReference type="GO" id="GO:0006281">
    <property type="term" value="P:DNA repair"/>
    <property type="evidence" value="ECO:0007669"/>
    <property type="project" value="TreeGrafter"/>
</dbReference>
<feature type="region of interest" description="Disordered" evidence="12">
    <location>
        <begin position="481"/>
        <end position="602"/>
    </location>
</feature>
<evidence type="ECO:0000256" key="3">
    <source>
        <dbReference type="ARBA" id="ARBA00022553"/>
    </source>
</evidence>
<dbReference type="Pfam" id="PF04139">
    <property type="entry name" value="Rad9"/>
    <property type="match status" value="1"/>
</dbReference>
<dbReference type="PANTHER" id="PTHR15237">
    <property type="entry name" value="DNA REPAIR PROTEIN RAD9"/>
    <property type="match status" value="1"/>
</dbReference>
<name>A0A9Q1CFY1_HOLLE</name>
<feature type="compositionally biased region" description="Acidic residues" evidence="12">
    <location>
        <begin position="541"/>
        <end position="552"/>
    </location>
</feature>
<dbReference type="PANTHER" id="PTHR15237:SF0">
    <property type="entry name" value="CELL CYCLE CHECKPOINT CONTROL PROTEIN"/>
    <property type="match status" value="1"/>
</dbReference>
<keyword evidence="8" id="KW-0539">Nucleus</keyword>
<feature type="compositionally biased region" description="Low complexity" evidence="12">
    <location>
        <begin position="570"/>
        <end position="581"/>
    </location>
</feature>
<keyword evidence="4" id="KW-0540">Nuclease</keyword>
<evidence type="ECO:0000256" key="11">
    <source>
        <dbReference type="ARBA" id="ARBA00079896"/>
    </source>
</evidence>
<dbReference type="GO" id="GO:0030896">
    <property type="term" value="C:checkpoint clamp complex"/>
    <property type="evidence" value="ECO:0007669"/>
    <property type="project" value="InterPro"/>
</dbReference>
<evidence type="ECO:0000256" key="12">
    <source>
        <dbReference type="SAM" id="MobiDB-lite"/>
    </source>
</evidence>
<keyword evidence="5" id="KW-0227">DNA damage</keyword>
<dbReference type="Proteomes" id="UP001152320">
    <property type="component" value="Chromosome 4"/>
</dbReference>
<comment type="function">
    <text evidence="9">Component of the 9-1-1 cell-cycle checkpoint response complex that plays a major role in DNA repair. The 9-1-1 complex is recruited to DNA lesion upon damage by the RAD17-replication factor C (RFC) clamp loader complex. Acts then as a sliding clamp platform on DNA for several proteins involved in long-patch base excision repair (LP-BER). The 9-1-1 complex stimulates DNA polymerase beta (POLB) activity by increasing its affinity for the 3'-OH end of the primer-template and stabilizes POLB to those sites where LP-BER proceeds; endonuclease FEN1 cleavage activity on substrates with double, nick, or gap flaps of distinct sequences and lengths; and DNA ligase I (LIG1) on long-patch base excision repair substrates. The 9-1-1 complex is necessary for the recruitment of RHNO1 to sites of double-stranded breaks (DSB) occurring during the S phase. RAD9A possesses 3'-&gt;5' double stranded DNA exonuclease activity.</text>
</comment>
<dbReference type="FunFam" id="3.70.10.10:FF:000005">
    <property type="entry name" value="Cell cycle checkpoint control protein"/>
    <property type="match status" value="1"/>
</dbReference>
<dbReference type="InterPro" id="IPR046938">
    <property type="entry name" value="DNA_clamp_sf"/>
</dbReference>
<dbReference type="AlphaFoldDB" id="A0A9Q1CFY1"/>
<feature type="compositionally biased region" description="Low complexity" evidence="12">
    <location>
        <begin position="375"/>
        <end position="388"/>
    </location>
</feature>
<evidence type="ECO:0000256" key="7">
    <source>
        <dbReference type="ARBA" id="ARBA00022839"/>
    </source>
</evidence>
<evidence type="ECO:0000256" key="4">
    <source>
        <dbReference type="ARBA" id="ARBA00022722"/>
    </source>
</evidence>
<keyword evidence="14" id="KW-1185">Reference proteome</keyword>
<protein>
    <recommendedName>
        <fullName evidence="10">Cell cycle checkpoint control protein RAD9A</fullName>
    </recommendedName>
    <alternativeName>
        <fullName evidence="11">DNA repair exonuclease rad9 homolog A</fullName>
    </alternativeName>
</protein>
<dbReference type="OrthoDB" id="60092at2759"/>
<accession>A0A9Q1CFY1</accession>
<evidence type="ECO:0000256" key="2">
    <source>
        <dbReference type="ARBA" id="ARBA00008494"/>
    </source>
</evidence>
<dbReference type="GO" id="GO:0031573">
    <property type="term" value="P:mitotic intra-S DNA damage checkpoint signaling"/>
    <property type="evidence" value="ECO:0007669"/>
    <property type="project" value="TreeGrafter"/>
</dbReference>
<sequence>MHASPTVAYLPGESAPESFPGKAILCLLKRREQEKKIDGTISLAIQFNDLRGCLRVMRIALRLISNIIKALYGSERLHLVQAGKALTSVSRGGGKTLFCRYALAAKVREIFGKTVHALSKFGDDLYIEPLEKGLALKTVNSSRSAFAFVLFAPNFFIKYQNRSPGDTSASRTEGEEPFRCRITAKSCLRIFKSPSALEKNVDRCQISLNSEECRLVFLLNCRHGITKTFNLTYQETETLQAVFAKDLSPNRITADARALSVVSSSFKPSQEEVTMTINPSELSFKNYVEDEPDPGRVTHSQLKLPPEEFNDYSIGVDTEVTFCLKEFKAILSLSDTVRLPLSMRFETTGKPIVFSFESEGSLEGTFVLATLAEVPSSQSSQPSQAVSQRNTSESSSRCAFASRGKKSNKTAASVSDKRQKPRHNGVEHSKDGLNREAAFPNDLGWQEPAAEHAASNHDQPSTSTAAASPVFPVNSFVERLHHPPQVDTPTGDAARTLDNIGGSGDGKRASDANSTFLANFMGSDDQQPVSEHQLRTSPAREEDDLDSEDDFDFVPSTPPSKKFKSMFFGSTQTQHSQAATTDAGQPGLSASRVLAEDSDEDE</sequence>
<gene>
    <name evidence="13" type="ORF">HOLleu_11204</name>
</gene>
<dbReference type="GO" id="GO:0000076">
    <property type="term" value="P:DNA replication checkpoint signaling"/>
    <property type="evidence" value="ECO:0007669"/>
    <property type="project" value="TreeGrafter"/>
</dbReference>
<dbReference type="GO" id="GO:0004527">
    <property type="term" value="F:exonuclease activity"/>
    <property type="evidence" value="ECO:0007669"/>
    <property type="project" value="UniProtKB-KW"/>
</dbReference>
<dbReference type="CDD" id="cd00577">
    <property type="entry name" value="PCNA"/>
    <property type="match status" value="1"/>
</dbReference>
<dbReference type="InterPro" id="IPR007268">
    <property type="entry name" value="Rad9/Ddc1"/>
</dbReference>
<evidence type="ECO:0000256" key="6">
    <source>
        <dbReference type="ARBA" id="ARBA00022801"/>
    </source>
</evidence>
<feature type="compositionally biased region" description="Basic and acidic residues" evidence="12">
    <location>
        <begin position="424"/>
        <end position="434"/>
    </location>
</feature>